<protein>
    <submittedName>
        <fullName evidence="1">Uncharacterized protein</fullName>
    </submittedName>
</protein>
<organism evidence="1 2">
    <name type="scientific">Streptomyces enissocaesilis</name>
    <dbReference type="NCBI Taxonomy" id="332589"/>
    <lineage>
        <taxon>Bacteria</taxon>
        <taxon>Bacillati</taxon>
        <taxon>Actinomycetota</taxon>
        <taxon>Actinomycetes</taxon>
        <taxon>Kitasatosporales</taxon>
        <taxon>Streptomycetaceae</taxon>
        <taxon>Streptomyces</taxon>
        <taxon>Streptomyces rochei group</taxon>
    </lineage>
</organism>
<dbReference type="Proteomes" id="UP001500403">
    <property type="component" value="Unassembled WGS sequence"/>
</dbReference>
<evidence type="ECO:0000313" key="2">
    <source>
        <dbReference type="Proteomes" id="UP001500403"/>
    </source>
</evidence>
<comment type="caution">
    <text evidence="1">The sequence shown here is derived from an EMBL/GenBank/DDBJ whole genome shotgun (WGS) entry which is preliminary data.</text>
</comment>
<dbReference type="EMBL" id="BAAAUD010000020">
    <property type="protein sequence ID" value="GAA2934998.1"/>
    <property type="molecule type" value="Genomic_DNA"/>
</dbReference>
<sequence>MVPLLRGFAQHRGDLLLQPLRRREGGAALRLREHPVHLQNPAGHIQRWERLDQARRIRQRVHVTAFPARGWPAISIMRSFASELVQIVNAEGVHPLYDACGIQPGLS</sequence>
<reference evidence="1 2" key="1">
    <citation type="journal article" date="2019" name="Int. J. Syst. Evol. Microbiol.">
        <title>The Global Catalogue of Microorganisms (GCM) 10K type strain sequencing project: providing services to taxonomists for standard genome sequencing and annotation.</title>
        <authorList>
            <consortium name="The Broad Institute Genomics Platform"/>
            <consortium name="The Broad Institute Genome Sequencing Center for Infectious Disease"/>
            <person name="Wu L."/>
            <person name="Ma J."/>
        </authorList>
    </citation>
    <scope>NUCLEOTIDE SEQUENCE [LARGE SCALE GENOMIC DNA]</scope>
    <source>
        <strain evidence="1 2">JCM 9088</strain>
    </source>
</reference>
<name>A0ABN3X223_9ACTN</name>
<proteinExistence type="predicted"/>
<evidence type="ECO:0000313" key="1">
    <source>
        <dbReference type="EMBL" id="GAA2934998.1"/>
    </source>
</evidence>
<keyword evidence="2" id="KW-1185">Reference proteome</keyword>
<accession>A0ABN3X223</accession>
<gene>
    <name evidence="1" type="ORF">GCM10010446_19910</name>
</gene>